<evidence type="ECO:0000259" key="9">
    <source>
        <dbReference type="PROSITE" id="PS50157"/>
    </source>
</evidence>
<keyword evidence="6" id="KW-0804">Transcription</keyword>
<dbReference type="Pfam" id="PF13912">
    <property type="entry name" value="zf-C2H2_6"/>
    <property type="match status" value="1"/>
</dbReference>
<evidence type="ECO:0000256" key="5">
    <source>
        <dbReference type="ARBA" id="ARBA00023015"/>
    </source>
</evidence>
<gene>
    <name evidence="10" type="ORF">ACH5RR_010572</name>
</gene>
<evidence type="ECO:0000256" key="6">
    <source>
        <dbReference type="ARBA" id="ARBA00023163"/>
    </source>
</evidence>
<keyword evidence="2" id="KW-0479">Metal-binding</keyword>
<dbReference type="EMBL" id="JBJUIK010000004">
    <property type="protein sequence ID" value="KAL3531250.1"/>
    <property type="molecule type" value="Genomic_DNA"/>
</dbReference>
<dbReference type="GO" id="GO:0008270">
    <property type="term" value="F:zinc ion binding"/>
    <property type="evidence" value="ECO:0007669"/>
    <property type="project" value="UniProtKB-KW"/>
</dbReference>
<dbReference type="Gene3D" id="3.30.160.60">
    <property type="entry name" value="Classic Zinc Finger"/>
    <property type="match status" value="1"/>
</dbReference>
<dbReference type="SMART" id="SM00355">
    <property type="entry name" value="ZnF_C2H2"/>
    <property type="match status" value="1"/>
</dbReference>
<keyword evidence="5" id="KW-0805">Transcription regulation</keyword>
<evidence type="ECO:0000256" key="8">
    <source>
        <dbReference type="PROSITE-ProRule" id="PRU00042"/>
    </source>
</evidence>
<dbReference type="InterPro" id="IPR036236">
    <property type="entry name" value="Znf_C2H2_sf"/>
</dbReference>
<keyword evidence="11" id="KW-1185">Reference proteome</keyword>
<reference evidence="10 11" key="1">
    <citation type="submission" date="2024-11" db="EMBL/GenBank/DDBJ databases">
        <title>A near-complete genome assembly of Cinchona calisaya.</title>
        <authorList>
            <person name="Lian D.C."/>
            <person name="Zhao X.W."/>
            <person name="Wei L."/>
        </authorList>
    </citation>
    <scope>NUCLEOTIDE SEQUENCE [LARGE SCALE GENOMIC DNA]</scope>
    <source>
        <tissue evidence="10">Nenye</tissue>
    </source>
</reference>
<keyword evidence="7" id="KW-0539">Nucleus</keyword>
<evidence type="ECO:0000313" key="11">
    <source>
        <dbReference type="Proteomes" id="UP001630127"/>
    </source>
</evidence>
<dbReference type="PROSITE" id="PS50157">
    <property type="entry name" value="ZINC_FINGER_C2H2_2"/>
    <property type="match status" value="1"/>
</dbReference>
<dbReference type="InterPro" id="IPR013087">
    <property type="entry name" value="Znf_C2H2_type"/>
</dbReference>
<dbReference type="GO" id="GO:0005634">
    <property type="term" value="C:nucleus"/>
    <property type="evidence" value="ECO:0007669"/>
    <property type="project" value="UniProtKB-SubCell"/>
</dbReference>
<protein>
    <recommendedName>
        <fullName evidence="9">C2H2-type domain-containing protein</fullName>
    </recommendedName>
</protein>
<comment type="subcellular location">
    <subcellularLocation>
        <location evidence="1">Nucleus</location>
    </subcellularLocation>
</comment>
<feature type="domain" description="C2H2-type" evidence="9">
    <location>
        <begin position="42"/>
        <end position="69"/>
    </location>
</feature>
<keyword evidence="3 8" id="KW-0863">Zinc-finger</keyword>
<dbReference type="PANTHER" id="PTHR45801">
    <property type="entry name" value="OS07G0101800 PROTEIN"/>
    <property type="match status" value="1"/>
</dbReference>
<evidence type="ECO:0000256" key="1">
    <source>
        <dbReference type="ARBA" id="ARBA00004123"/>
    </source>
</evidence>
<dbReference type="PROSITE" id="PS00028">
    <property type="entry name" value="ZINC_FINGER_C2H2_1"/>
    <property type="match status" value="1"/>
</dbReference>
<evidence type="ECO:0000313" key="10">
    <source>
        <dbReference type="EMBL" id="KAL3531250.1"/>
    </source>
</evidence>
<dbReference type="InterPro" id="IPR052426">
    <property type="entry name" value="Plant_dev_regulator"/>
</dbReference>
<sequence>MEKVKFRSEKLKGTFRDNNAKLSFEKDIGTTPYGFSWAQRNYRCSFCKKEFKSAQALGGHMNVHRRDRAAKMRLSPSSLDCLNFNPNNYSNFSSSSSSPSYHAPNKLTPNYMTHHATSFTSFFSPSPASINEEKALGGHMNIHRKDRARNNKQPAKHDDQENYTAAVRRSYQQINPSHIQPHYVASHEASQVNYRSTFPASANSPPQPSSANNHYYMNNIISNDFSQQSRFDSFGVDQYWSMTSFNLPCGSSAHVEDIEKTRRVGGQEEELDLELRLGH</sequence>
<proteinExistence type="predicted"/>
<dbReference type="SUPFAM" id="SSF57667">
    <property type="entry name" value="beta-beta-alpha zinc fingers"/>
    <property type="match status" value="1"/>
</dbReference>
<evidence type="ECO:0000256" key="4">
    <source>
        <dbReference type="ARBA" id="ARBA00022833"/>
    </source>
</evidence>
<dbReference type="PANTHER" id="PTHR45801:SF107">
    <property type="entry name" value="TRANSCRIPTIONAL REGULATOR SUPERMAN-LIKE"/>
    <property type="match status" value="1"/>
</dbReference>
<evidence type="ECO:0000256" key="7">
    <source>
        <dbReference type="ARBA" id="ARBA00023242"/>
    </source>
</evidence>
<dbReference type="Proteomes" id="UP001630127">
    <property type="component" value="Unassembled WGS sequence"/>
</dbReference>
<evidence type="ECO:0000256" key="3">
    <source>
        <dbReference type="ARBA" id="ARBA00022771"/>
    </source>
</evidence>
<dbReference type="AlphaFoldDB" id="A0ABD3AJA4"/>
<evidence type="ECO:0000256" key="2">
    <source>
        <dbReference type="ARBA" id="ARBA00022723"/>
    </source>
</evidence>
<name>A0ABD3AJA4_9GENT</name>
<keyword evidence="4" id="KW-0862">Zinc</keyword>
<accession>A0ABD3AJA4</accession>
<comment type="caution">
    <text evidence="10">The sequence shown here is derived from an EMBL/GenBank/DDBJ whole genome shotgun (WGS) entry which is preliminary data.</text>
</comment>
<organism evidence="10 11">
    <name type="scientific">Cinchona calisaya</name>
    <dbReference type="NCBI Taxonomy" id="153742"/>
    <lineage>
        <taxon>Eukaryota</taxon>
        <taxon>Viridiplantae</taxon>
        <taxon>Streptophyta</taxon>
        <taxon>Embryophyta</taxon>
        <taxon>Tracheophyta</taxon>
        <taxon>Spermatophyta</taxon>
        <taxon>Magnoliopsida</taxon>
        <taxon>eudicotyledons</taxon>
        <taxon>Gunneridae</taxon>
        <taxon>Pentapetalae</taxon>
        <taxon>asterids</taxon>
        <taxon>lamiids</taxon>
        <taxon>Gentianales</taxon>
        <taxon>Rubiaceae</taxon>
        <taxon>Cinchonoideae</taxon>
        <taxon>Cinchoneae</taxon>
        <taxon>Cinchona</taxon>
    </lineage>
</organism>